<proteinExistence type="predicted"/>
<organism evidence="2 3">
    <name type="scientific">Vairimorpha necatrix</name>
    <dbReference type="NCBI Taxonomy" id="6039"/>
    <lineage>
        <taxon>Eukaryota</taxon>
        <taxon>Fungi</taxon>
        <taxon>Fungi incertae sedis</taxon>
        <taxon>Microsporidia</taxon>
        <taxon>Nosematidae</taxon>
        <taxon>Vairimorpha</taxon>
    </lineage>
</organism>
<dbReference type="KEGG" id="vnx:VNE69_09112"/>
<dbReference type="RefSeq" id="XP_065330702.1">
    <property type="nucleotide sequence ID" value="XM_065474630.1"/>
</dbReference>
<evidence type="ECO:0000313" key="2">
    <source>
        <dbReference type="EMBL" id="WUR04557.1"/>
    </source>
</evidence>
<reference evidence="2" key="1">
    <citation type="journal article" date="2024" name="BMC Genomics">
        <title>Functional annotation of a divergent genome using sequence and structure-based similarity.</title>
        <authorList>
            <person name="Svedberg D."/>
            <person name="Winiger R.R."/>
            <person name="Berg A."/>
            <person name="Sharma H."/>
            <person name="Tellgren-Roth C."/>
            <person name="Debrunner-Vossbrinck B.A."/>
            <person name="Vossbrinck C.R."/>
            <person name="Barandun J."/>
        </authorList>
    </citation>
    <scope>NUCLEOTIDE SEQUENCE</scope>
    <source>
        <strain evidence="2">Illinois isolate</strain>
    </source>
</reference>
<evidence type="ECO:0000313" key="3">
    <source>
        <dbReference type="Proteomes" id="UP001334084"/>
    </source>
</evidence>
<dbReference type="GeneID" id="90542391"/>
<dbReference type="EMBL" id="CP142734">
    <property type="protein sequence ID" value="WUR04557.1"/>
    <property type="molecule type" value="Genomic_DNA"/>
</dbReference>
<feature type="signal peptide" evidence="1">
    <location>
        <begin position="1"/>
        <end position="15"/>
    </location>
</feature>
<sequence length="180" mass="20822">MYFLILQFFSNLCYSAEVIFTNDDSELNLCSKDGNNVFGCNDKDDIIRTEINQNEDGQIFLNVLKYDKVFTIKENKLILFSKTGGSNQIFDVFFYYGSSFLIKNKDKCIYYDKEKNIFRTGKCEEGSTVFSLRFESKSNYDIKKKADKSSQNRNGTNNNKDCTSKEIPCQYVSTNLPLCQ</sequence>
<gene>
    <name evidence="2" type="ORF">VNE69_09112</name>
</gene>
<dbReference type="Proteomes" id="UP001334084">
    <property type="component" value="Chromosome 9"/>
</dbReference>
<dbReference type="AlphaFoldDB" id="A0AAX4JEZ6"/>
<keyword evidence="3" id="KW-1185">Reference proteome</keyword>
<feature type="chain" id="PRO_5043433131" evidence="1">
    <location>
        <begin position="16"/>
        <end position="180"/>
    </location>
</feature>
<keyword evidence="1" id="KW-0732">Signal</keyword>
<name>A0AAX4JEZ6_9MICR</name>
<protein>
    <submittedName>
        <fullName evidence="2">Ricin B lectin (RBL4e)</fullName>
    </submittedName>
</protein>
<accession>A0AAX4JEZ6</accession>
<evidence type="ECO:0000256" key="1">
    <source>
        <dbReference type="SAM" id="SignalP"/>
    </source>
</evidence>